<dbReference type="Proteomes" id="UP000610960">
    <property type="component" value="Unassembled WGS sequence"/>
</dbReference>
<keyword evidence="12" id="KW-1185">Reference proteome</keyword>
<dbReference type="HAMAP" id="MF_00100_A">
    <property type="entry name" value="IF_2_A"/>
    <property type="match status" value="1"/>
</dbReference>
<dbReference type="InterPro" id="IPR004544">
    <property type="entry name" value="TF_aIF-2_arc"/>
</dbReference>
<keyword evidence="3 8" id="KW-0396">Initiation factor</keyword>
<dbReference type="InterPro" id="IPR000795">
    <property type="entry name" value="T_Tr_GTP-bd_dom"/>
</dbReference>
<dbReference type="Gene3D" id="3.40.50.10050">
    <property type="entry name" value="Translation initiation factor IF- 2, domain 3"/>
    <property type="match status" value="1"/>
</dbReference>
<dbReference type="SUPFAM" id="SSF52156">
    <property type="entry name" value="Initiation factor IF2/eIF5b, domain 3"/>
    <property type="match status" value="1"/>
</dbReference>
<organism evidence="11 12">
    <name type="scientific">Thermocladium modestius</name>
    <dbReference type="NCBI Taxonomy" id="62609"/>
    <lineage>
        <taxon>Archaea</taxon>
        <taxon>Thermoproteota</taxon>
        <taxon>Thermoprotei</taxon>
        <taxon>Thermoproteales</taxon>
        <taxon>Thermoproteaceae</taxon>
        <taxon>Thermocladium</taxon>
    </lineage>
</organism>
<evidence type="ECO:0000313" key="11">
    <source>
        <dbReference type="EMBL" id="GGP22165.1"/>
    </source>
</evidence>
<accession>A0A830H0G9</accession>
<dbReference type="InterPro" id="IPR009000">
    <property type="entry name" value="Transl_B-barrel_sf"/>
</dbReference>
<dbReference type="InterPro" id="IPR005225">
    <property type="entry name" value="Small_GTP-bd"/>
</dbReference>
<sequence>MVEYRAPIVVVVGHVDVGKTLLLDKIRNTAVAYREPGMITQHIGLSYLPWPAIERYAASLLAKFKLSGKIWVRGFLMVDTPGHAAFSNLRRRGGSVADLAILVIDALEGVEEQTKESLFLLKSRGIPFVVAANKVDKIYGWEPHPNFAFIDSYEAQDEAVQGRVEEMIARIAGELAEHGIEADRYDRVADYSRQVPIVPTSAVTGEGVADLLVVLAGLTQRLVRDRLAVGNGPGRGVIMEIKEEKGWGTTADAIIYDGSVRRGDRIAALGLDGPFNTTVRLLVMPKPLDEMRDPEDKYVFVDEVKAAAGVRVVGDSLERAVPGSPLIVVRDEAQLRSAMSELSAEAAAIRIEVDRSGVVAKADTLGTLESMVMYLRGQNIPVRRADIGPVTRRDVIEASVVRRRDPLYAVVLAFNVKVTPEAEVEAQQHGVRVFQNNILYRLVDDFLNWHREQRNRSVEEELAKLVRPGKVRLMPGYVFRRSNPIIVGVKVLEGQLKPGYRLRRADDGRVIGTVMQIQNNGRPVQLARKGEEVAVSIQGNSMVGRHVREGDDLYVDLPEDHLIKLLTDFREHLEPGEVDLIHEYQEARKRWA</sequence>
<dbReference type="InterPro" id="IPR027417">
    <property type="entry name" value="P-loop_NTPase"/>
</dbReference>
<dbReference type="RefSeq" id="WP_188596994.1">
    <property type="nucleotide sequence ID" value="NZ_BMNL01000004.1"/>
</dbReference>
<dbReference type="InterPro" id="IPR029459">
    <property type="entry name" value="EFTU-type"/>
</dbReference>
<feature type="binding site" evidence="8">
    <location>
        <begin position="133"/>
        <end position="136"/>
    </location>
    <ligand>
        <name>GTP</name>
        <dbReference type="ChEBI" id="CHEBI:37565"/>
    </ligand>
</feature>
<dbReference type="OrthoDB" id="30957at2157"/>
<dbReference type="GO" id="GO:0005737">
    <property type="term" value="C:cytoplasm"/>
    <property type="evidence" value="ECO:0007669"/>
    <property type="project" value="TreeGrafter"/>
</dbReference>
<reference evidence="11" key="1">
    <citation type="journal article" date="2014" name="Int. J. Syst. Evol. Microbiol.">
        <title>Complete genome sequence of Corynebacterium casei LMG S-19264T (=DSM 44701T), isolated from a smear-ripened cheese.</title>
        <authorList>
            <consortium name="US DOE Joint Genome Institute (JGI-PGF)"/>
            <person name="Walter F."/>
            <person name="Albersmeier A."/>
            <person name="Kalinowski J."/>
            <person name="Ruckert C."/>
        </authorList>
    </citation>
    <scope>NUCLEOTIDE SEQUENCE</scope>
    <source>
        <strain evidence="11">JCM 10088</strain>
    </source>
</reference>
<evidence type="ECO:0000259" key="10">
    <source>
        <dbReference type="PROSITE" id="PS51722"/>
    </source>
</evidence>
<feature type="binding site" evidence="8">
    <location>
        <begin position="79"/>
        <end position="83"/>
    </location>
    <ligand>
        <name>GTP</name>
        <dbReference type="ChEBI" id="CHEBI:37565"/>
    </ligand>
</feature>
<dbReference type="PANTHER" id="PTHR43381:SF4">
    <property type="entry name" value="EUKARYOTIC TRANSLATION INITIATION FACTOR 5B"/>
    <property type="match status" value="1"/>
</dbReference>
<dbReference type="AlphaFoldDB" id="A0A830H0G9"/>
<dbReference type="SUPFAM" id="SSF50447">
    <property type="entry name" value="Translation proteins"/>
    <property type="match status" value="1"/>
</dbReference>
<feature type="domain" description="Tr-type G" evidence="10">
    <location>
        <begin position="4"/>
        <end position="223"/>
    </location>
</feature>
<name>A0A830H0G9_9CREN</name>
<dbReference type="Gene3D" id="2.40.30.10">
    <property type="entry name" value="Translation factors"/>
    <property type="match status" value="2"/>
</dbReference>
<dbReference type="Pfam" id="PF00009">
    <property type="entry name" value="GTP_EFTU"/>
    <property type="match status" value="1"/>
</dbReference>
<dbReference type="CDD" id="cd01887">
    <property type="entry name" value="IF2_eIF5B"/>
    <property type="match status" value="1"/>
</dbReference>
<evidence type="ECO:0000256" key="4">
    <source>
        <dbReference type="ARBA" id="ARBA00022741"/>
    </source>
</evidence>
<dbReference type="Pfam" id="PF14578">
    <property type="entry name" value="GTP_EFTU_D4"/>
    <property type="match status" value="1"/>
</dbReference>
<keyword evidence="6 8" id="KW-0342">GTP-binding</keyword>
<protein>
    <recommendedName>
        <fullName evidence="2 8">Probable translation initiation factor IF-2</fullName>
    </recommendedName>
</protein>
<evidence type="ECO:0000256" key="6">
    <source>
        <dbReference type="ARBA" id="ARBA00023134"/>
    </source>
</evidence>
<dbReference type="GO" id="GO:0003743">
    <property type="term" value="F:translation initiation factor activity"/>
    <property type="evidence" value="ECO:0007669"/>
    <property type="project" value="UniProtKB-UniRule"/>
</dbReference>
<dbReference type="PRINTS" id="PR00315">
    <property type="entry name" value="ELONGATNFCT"/>
</dbReference>
<dbReference type="InterPro" id="IPR036925">
    <property type="entry name" value="TIF_IF2_dom3_sf"/>
</dbReference>
<evidence type="ECO:0000256" key="7">
    <source>
        <dbReference type="ARBA" id="ARBA00024852"/>
    </source>
</evidence>
<dbReference type="Gene3D" id="3.40.50.300">
    <property type="entry name" value="P-loop containing nucleotide triphosphate hydrolases"/>
    <property type="match status" value="1"/>
</dbReference>
<dbReference type="InterPro" id="IPR015760">
    <property type="entry name" value="TIF_IF2"/>
</dbReference>
<evidence type="ECO:0000256" key="5">
    <source>
        <dbReference type="ARBA" id="ARBA00022917"/>
    </source>
</evidence>
<dbReference type="FunFam" id="3.40.50.10050:FF:000001">
    <property type="entry name" value="Translation initiation factor IF-2"/>
    <property type="match status" value="1"/>
</dbReference>
<reference evidence="11" key="2">
    <citation type="submission" date="2020-09" db="EMBL/GenBank/DDBJ databases">
        <authorList>
            <person name="Sun Q."/>
            <person name="Ohkuma M."/>
        </authorList>
    </citation>
    <scope>NUCLEOTIDE SEQUENCE</scope>
    <source>
        <strain evidence="11">JCM 10088</strain>
    </source>
</reference>
<evidence type="ECO:0000256" key="1">
    <source>
        <dbReference type="ARBA" id="ARBA00007733"/>
    </source>
</evidence>
<gene>
    <name evidence="8" type="primary">infB</name>
    <name evidence="11" type="ORF">GCM10007981_17130</name>
</gene>
<evidence type="ECO:0000256" key="2">
    <source>
        <dbReference type="ARBA" id="ARBA00020166"/>
    </source>
</evidence>
<dbReference type="CDD" id="cd16266">
    <property type="entry name" value="IF2_aeIF5B_IV"/>
    <property type="match status" value="1"/>
</dbReference>
<evidence type="ECO:0000256" key="8">
    <source>
        <dbReference type="HAMAP-Rule" id="MF_00100"/>
    </source>
</evidence>
<comment type="caution">
    <text evidence="11">The sequence shown here is derived from an EMBL/GenBank/DDBJ whole genome shotgun (WGS) entry which is preliminary data.</text>
</comment>
<evidence type="ECO:0000313" key="12">
    <source>
        <dbReference type="Proteomes" id="UP000610960"/>
    </source>
</evidence>
<evidence type="ECO:0000256" key="9">
    <source>
        <dbReference type="RuleBase" id="RU000644"/>
    </source>
</evidence>
<dbReference type="SUPFAM" id="SSF52540">
    <property type="entry name" value="P-loop containing nucleoside triphosphate hydrolases"/>
    <property type="match status" value="1"/>
</dbReference>
<feature type="binding site" evidence="8">
    <location>
        <begin position="13"/>
        <end position="20"/>
    </location>
    <ligand>
        <name>GTP</name>
        <dbReference type="ChEBI" id="CHEBI:37565"/>
    </ligand>
</feature>
<proteinExistence type="inferred from homology"/>
<dbReference type="NCBIfam" id="TIGR00491">
    <property type="entry name" value="aIF-2"/>
    <property type="match status" value="1"/>
</dbReference>
<comment type="function">
    <text evidence="7 8 9">Function in general translation initiation by promoting the binding of the formylmethionine-tRNA to ribosomes. Seems to function along with eIF-2.</text>
</comment>
<evidence type="ECO:0000256" key="3">
    <source>
        <dbReference type="ARBA" id="ARBA00022540"/>
    </source>
</evidence>
<dbReference type="PANTHER" id="PTHR43381">
    <property type="entry name" value="TRANSLATION INITIATION FACTOR IF-2-RELATED"/>
    <property type="match status" value="1"/>
</dbReference>
<dbReference type="CDD" id="cd03703">
    <property type="entry name" value="aeIF5B_II"/>
    <property type="match status" value="1"/>
</dbReference>
<dbReference type="Pfam" id="PF11987">
    <property type="entry name" value="IF-2"/>
    <property type="match status" value="1"/>
</dbReference>
<dbReference type="NCBIfam" id="NF003078">
    <property type="entry name" value="PRK04004.1"/>
    <property type="match status" value="1"/>
</dbReference>
<dbReference type="NCBIfam" id="TIGR00231">
    <property type="entry name" value="small_GTP"/>
    <property type="match status" value="1"/>
</dbReference>
<dbReference type="InterPro" id="IPR023115">
    <property type="entry name" value="TIF_IF2_dom3"/>
</dbReference>
<dbReference type="GO" id="GO:0005525">
    <property type="term" value="F:GTP binding"/>
    <property type="evidence" value="ECO:0007669"/>
    <property type="project" value="UniProtKB-KW"/>
</dbReference>
<dbReference type="PROSITE" id="PS51722">
    <property type="entry name" value="G_TR_2"/>
    <property type="match status" value="1"/>
</dbReference>
<dbReference type="FunFam" id="3.40.50.300:FF:000112">
    <property type="entry name" value="Eukaryotic translation initiation factor 5B"/>
    <property type="match status" value="1"/>
</dbReference>
<dbReference type="EMBL" id="BMNL01000004">
    <property type="protein sequence ID" value="GGP22165.1"/>
    <property type="molecule type" value="Genomic_DNA"/>
</dbReference>
<dbReference type="GO" id="GO:0003924">
    <property type="term" value="F:GTPase activity"/>
    <property type="evidence" value="ECO:0007669"/>
    <property type="project" value="UniProtKB-UniRule"/>
</dbReference>
<keyword evidence="5 8" id="KW-0648">Protein biosynthesis</keyword>
<keyword evidence="4 8" id="KW-0547">Nucleotide-binding</keyword>
<comment type="similarity">
    <text evidence="1 8 9">Belongs to the TRAFAC class translation factor GTPase superfamily. Classic translation factor GTPase family. IF-2 subfamily.</text>
</comment>